<evidence type="ECO:0000259" key="2">
    <source>
        <dbReference type="Pfam" id="PF05773"/>
    </source>
</evidence>
<dbReference type="Pfam" id="PF06544">
    <property type="entry name" value="Prp3_C"/>
    <property type="match status" value="1"/>
</dbReference>
<dbReference type="PANTHER" id="PTHR15955">
    <property type="entry name" value="RWD DOMAIN CONTAINING PROTEIN 2"/>
    <property type="match status" value="1"/>
</dbReference>
<feature type="domain" description="Small nuclear ribonucleoprotein Prp3 C-terminal" evidence="3">
    <location>
        <begin position="172"/>
        <end position="241"/>
    </location>
</feature>
<evidence type="ECO:0000259" key="3">
    <source>
        <dbReference type="Pfam" id="PF06544"/>
    </source>
</evidence>
<dbReference type="EMBL" id="GBEZ01001434">
    <property type="protein sequence ID" value="JAC83536.1"/>
    <property type="molecule type" value="Transcribed_RNA"/>
</dbReference>
<dbReference type="PANTHER" id="PTHR15955:SF8">
    <property type="entry name" value="RWD DOMAIN-CONTAINING PROTEIN 2B-RELATED"/>
    <property type="match status" value="1"/>
</dbReference>
<feature type="compositionally biased region" description="Low complexity" evidence="1">
    <location>
        <begin position="142"/>
        <end position="153"/>
    </location>
</feature>
<feature type="non-terminal residue" evidence="4">
    <location>
        <position position="1"/>
    </location>
</feature>
<evidence type="ECO:0000313" key="4">
    <source>
        <dbReference type="EMBL" id="JAC83536.1"/>
    </source>
</evidence>
<protein>
    <submittedName>
        <fullName evidence="4">Conserved protein with yshh some fused to polo</fullName>
    </submittedName>
</protein>
<name>A0A061SLD5_9CHLO</name>
<dbReference type="InterPro" id="IPR006575">
    <property type="entry name" value="RWD_dom"/>
</dbReference>
<dbReference type="SUPFAM" id="SSF54495">
    <property type="entry name" value="UBC-like"/>
    <property type="match status" value="1"/>
</dbReference>
<gene>
    <name evidence="4" type="ORF">TSPGSL018_3085</name>
</gene>
<dbReference type="Gene3D" id="3.10.110.10">
    <property type="entry name" value="Ubiquitin Conjugating Enzyme"/>
    <property type="match status" value="1"/>
</dbReference>
<organism evidence="4">
    <name type="scientific">Tetraselmis sp. GSL018</name>
    <dbReference type="NCBI Taxonomy" id="582737"/>
    <lineage>
        <taxon>Eukaryota</taxon>
        <taxon>Viridiplantae</taxon>
        <taxon>Chlorophyta</taxon>
        <taxon>core chlorophytes</taxon>
        <taxon>Chlorodendrophyceae</taxon>
        <taxon>Chlorodendrales</taxon>
        <taxon>Chlorodendraceae</taxon>
        <taxon>Tetraselmis</taxon>
    </lineage>
</organism>
<feature type="region of interest" description="Disordered" evidence="1">
    <location>
        <begin position="142"/>
        <end position="166"/>
    </location>
</feature>
<dbReference type="CDD" id="cd24163">
    <property type="entry name" value="RWDD2_C"/>
    <property type="match status" value="1"/>
</dbReference>
<dbReference type="AlphaFoldDB" id="A0A061SLD5"/>
<accession>A0A061SLD5</accession>
<proteinExistence type="predicted"/>
<sequence length="295" mass="32159">ENSSYNIRQRSTAVFQVAELEALESMWPEELDLDSHERNNYELAAQASASHELKECCVCSSLPSLSGRVSFGGRKVALRFNLPSGYPAECLPRLGVEYSGQRRTHDLLSAALEEHIASLGGPGEECLLTAADALRTAAAALTEEAPAPEEPTAGGSTAEQTGGSSEESIGRRVIWFHHIKSVTKRKHIVGFANELGLGGFSKPGFPGIIVVEGAEDGVQEYVRRLKQLRWQAMAVRAEDVEQVKADASAGDPLKSRRRLPLPFRELPESGMTELAEHCRDSGMEQMFLTALKISR</sequence>
<reference evidence="4" key="1">
    <citation type="submission" date="2014-05" db="EMBL/GenBank/DDBJ databases">
        <title>The transcriptome of the halophilic microalga Tetraselmis sp. GSL018 isolated from the Great Salt Lake, Utah.</title>
        <authorList>
            <person name="Jinkerson R.E."/>
            <person name="D'Adamo S."/>
            <person name="Posewitz M.C."/>
        </authorList>
    </citation>
    <scope>NUCLEOTIDE SEQUENCE</scope>
    <source>
        <strain evidence="4">GSL018</strain>
    </source>
</reference>
<evidence type="ECO:0000256" key="1">
    <source>
        <dbReference type="SAM" id="MobiDB-lite"/>
    </source>
</evidence>
<dbReference type="InterPro" id="IPR016135">
    <property type="entry name" value="UBQ-conjugating_enzyme/RWD"/>
</dbReference>
<dbReference type="InterPro" id="IPR017359">
    <property type="entry name" value="Phi-like"/>
</dbReference>
<dbReference type="InterPro" id="IPR059181">
    <property type="entry name" value="RWDD2A-B_C"/>
</dbReference>
<feature type="compositionally biased region" description="Polar residues" evidence="1">
    <location>
        <begin position="154"/>
        <end position="166"/>
    </location>
</feature>
<feature type="domain" description="RWD" evidence="2">
    <location>
        <begin position="16"/>
        <end position="136"/>
    </location>
</feature>
<dbReference type="InterPro" id="IPR010541">
    <property type="entry name" value="Prp3_C"/>
</dbReference>
<dbReference type="Pfam" id="PF05773">
    <property type="entry name" value="RWD"/>
    <property type="match status" value="1"/>
</dbReference>